<geneLocation type="plasmid" evidence="1">
    <name>pSCL2</name>
</geneLocation>
<protein>
    <submittedName>
        <fullName evidence="1">Uncharacterized protein</fullName>
    </submittedName>
</protein>
<dbReference type="EMBL" id="AY392416">
    <property type="protein sequence ID" value="AAQ93558.1"/>
    <property type="molecule type" value="Genomic_DNA"/>
</dbReference>
<reference evidence="1" key="1">
    <citation type="submission" date="2003-09" db="EMBL/GenBank/DDBJ databases">
        <title>Characterization of pSCL2, a giant linear plasmid in Streptomyces clavuligerus.</title>
        <authorList>
            <person name="Wu W."/>
            <person name="Roy K.L."/>
        </authorList>
    </citation>
    <scope>NUCLEOTIDE SEQUENCE</scope>
    <source>
        <plasmid evidence="1">pSCL2</plasmid>
    </source>
</reference>
<organism evidence="1">
    <name type="scientific">Streptomyces clavuligerus</name>
    <dbReference type="NCBI Taxonomy" id="1901"/>
    <lineage>
        <taxon>Bacteria</taxon>
        <taxon>Bacillati</taxon>
        <taxon>Actinomycetota</taxon>
        <taxon>Actinomycetes</taxon>
        <taxon>Kitasatosporales</taxon>
        <taxon>Streptomycetaceae</taxon>
        <taxon>Streptomyces</taxon>
    </lineage>
</organism>
<dbReference type="AlphaFoldDB" id="Q6TMR5"/>
<keyword evidence="1" id="KW-0614">Plasmid</keyword>
<evidence type="ECO:0000313" key="1">
    <source>
        <dbReference type="EMBL" id="AAQ93558.1"/>
    </source>
</evidence>
<accession>B5GQY2</accession>
<accession>Q6TMR5</accession>
<proteinExistence type="predicted"/>
<name>Q6TMR5_STRCL</name>
<sequence>MLEPNEFTPIKEWRKSFTGGGLDYVDYLSDRAEVAHWLALSRVFRPRFVRHHGCTLWERMDNADLVDTWLQQFGGDVRATEGFLNRLILADVIRCDVDDETDAALASIGSAIRATWSCALAEAFPDESFDVWTAETDNGPVVSFASRGAPS</sequence>
<gene>
    <name evidence="1" type="ORF">pSCL2.6.A8.4c</name>
</gene>
<dbReference type="RefSeq" id="WP_003954197.1">
    <property type="nucleotide sequence ID" value="NZ_WKJT01000004.1"/>
</dbReference>